<dbReference type="EMBL" id="ML170379">
    <property type="protein sequence ID" value="TDL14170.1"/>
    <property type="molecule type" value="Genomic_DNA"/>
</dbReference>
<evidence type="ECO:0000313" key="2">
    <source>
        <dbReference type="EMBL" id="TDL14170.1"/>
    </source>
</evidence>
<protein>
    <recommendedName>
        <fullName evidence="1">Protein kinase domain-containing protein</fullName>
    </recommendedName>
</protein>
<dbReference type="VEuPathDB" id="FungiDB:BD410DRAFT_817220"/>
<dbReference type="SMART" id="SM00220">
    <property type="entry name" value="S_TKc"/>
    <property type="match status" value="1"/>
</dbReference>
<dbReference type="GO" id="GO:0004674">
    <property type="term" value="F:protein serine/threonine kinase activity"/>
    <property type="evidence" value="ECO:0007669"/>
    <property type="project" value="TreeGrafter"/>
</dbReference>
<evidence type="ECO:0000259" key="1">
    <source>
        <dbReference type="PROSITE" id="PS50011"/>
    </source>
</evidence>
<dbReference type="GO" id="GO:0005524">
    <property type="term" value="F:ATP binding"/>
    <property type="evidence" value="ECO:0007669"/>
    <property type="project" value="InterPro"/>
</dbReference>
<dbReference type="Gene3D" id="1.10.510.10">
    <property type="entry name" value="Transferase(Phosphotransferase) domain 1"/>
    <property type="match status" value="1"/>
</dbReference>
<dbReference type="GO" id="GO:0005634">
    <property type="term" value="C:nucleus"/>
    <property type="evidence" value="ECO:0007669"/>
    <property type="project" value="TreeGrafter"/>
</dbReference>
<dbReference type="Proteomes" id="UP000294933">
    <property type="component" value="Unassembled WGS sequence"/>
</dbReference>
<reference evidence="2 3" key="1">
    <citation type="submission" date="2018-06" db="EMBL/GenBank/DDBJ databases">
        <title>A transcriptomic atlas of mushroom development highlights an independent origin of complex multicellularity.</title>
        <authorList>
            <consortium name="DOE Joint Genome Institute"/>
            <person name="Krizsan K."/>
            <person name="Almasi E."/>
            <person name="Merenyi Z."/>
            <person name="Sahu N."/>
            <person name="Viragh M."/>
            <person name="Koszo T."/>
            <person name="Mondo S."/>
            <person name="Kiss B."/>
            <person name="Balint B."/>
            <person name="Kues U."/>
            <person name="Barry K."/>
            <person name="Hegedus J.C."/>
            <person name="Henrissat B."/>
            <person name="Johnson J."/>
            <person name="Lipzen A."/>
            <person name="Ohm R."/>
            <person name="Nagy I."/>
            <person name="Pangilinan J."/>
            <person name="Yan J."/>
            <person name="Xiong Y."/>
            <person name="Grigoriev I.V."/>
            <person name="Hibbett D.S."/>
            <person name="Nagy L.G."/>
        </authorList>
    </citation>
    <scope>NUCLEOTIDE SEQUENCE [LARGE SCALE GENOMIC DNA]</scope>
    <source>
        <strain evidence="2 3">SZMC22713</strain>
    </source>
</reference>
<dbReference type="SUPFAM" id="SSF56112">
    <property type="entry name" value="Protein kinase-like (PK-like)"/>
    <property type="match status" value="1"/>
</dbReference>
<dbReference type="OrthoDB" id="5987198at2759"/>
<dbReference type="PANTHER" id="PTHR44167:SF24">
    <property type="entry name" value="SERINE_THREONINE-PROTEIN KINASE CHK2"/>
    <property type="match status" value="1"/>
</dbReference>
<keyword evidence="3" id="KW-1185">Reference proteome</keyword>
<gene>
    <name evidence="2" type="ORF">BD410DRAFT_817220</name>
</gene>
<sequence>MVERAIEEHGYMLRPRYHVGWVPSWSDTWISPELCEDSARSLIPAVLDAKRISDGSTVVIKRVSKRCQEYEIAKFLSTPDMLEDERNHCIPILDDFFDPSDGTRFIVMAFLRHFYEPEFECMDEVLDFMLQTLTAISFLHEKGVAHRDCALNNIIYDPSVRRLAKRVRRSSVLPVRYYLTDFGISTRFKNPGKPRRVVGIDCQDQDVPELSTDIPYDPFPVDIFTLGNLYQKRILNRYENADFLRPLILAMTHSNPEGRPTAIGVLIEFRHLVRRETWSSRVWRLRRRDEGRLSRFFQDVRFVARDWIKLLMQFFRSKLHFHTLV</sequence>
<dbReference type="STRING" id="50990.A0A4Y7PID2"/>
<dbReference type="GO" id="GO:0044773">
    <property type="term" value="P:mitotic DNA damage checkpoint signaling"/>
    <property type="evidence" value="ECO:0007669"/>
    <property type="project" value="TreeGrafter"/>
</dbReference>
<accession>A0A4Y7PID2</accession>
<dbReference type="InterPro" id="IPR000719">
    <property type="entry name" value="Prot_kinase_dom"/>
</dbReference>
<dbReference type="PROSITE" id="PS50011">
    <property type="entry name" value="PROTEIN_KINASE_DOM"/>
    <property type="match status" value="1"/>
</dbReference>
<evidence type="ECO:0000313" key="3">
    <source>
        <dbReference type="Proteomes" id="UP000294933"/>
    </source>
</evidence>
<dbReference type="PANTHER" id="PTHR44167">
    <property type="entry name" value="OVARIAN-SPECIFIC SERINE/THREONINE-PROTEIN KINASE LOK-RELATED"/>
    <property type="match status" value="1"/>
</dbReference>
<dbReference type="AlphaFoldDB" id="A0A4Y7PID2"/>
<feature type="domain" description="Protein kinase" evidence="1">
    <location>
        <begin position="32"/>
        <end position="297"/>
    </location>
</feature>
<dbReference type="Pfam" id="PF00069">
    <property type="entry name" value="Pkinase"/>
    <property type="match status" value="1"/>
</dbReference>
<name>A0A4Y7PID2_9AGAM</name>
<proteinExistence type="predicted"/>
<dbReference type="InterPro" id="IPR011009">
    <property type="entry name" value="Kinase-like_dom_sf"/>
</dbReference>
<organism evidence="2 3">
    <name type="scientific">Rickenella mellea</name>
    <dbReference type="NCBI Taxonomy" id="50990"/>
    <lineage>
        <taxon>Eukaryota</taxon>
        <taxon>Fungi</taxon>
        <taxon>Dikarya</taxon>
        <taxon>Basidiomycota</taxon>
        <taxon>Agaricomycotina</taxon>
        <taxon>Agaricomycetes</taxon>
        <taxon>Hymenochaetales</taxon>
        <taxon>Rickenellaceae</taxon>
        <taxon>Rickenella</taxon>
    </lineage>
</organism>